<organism evidence="5 6">
    <name type="scientific">Capsaspora owczarzaki (strain ATCC 30864)</name>
    <dbReference type="NCBI Taxonomy" id="595528"/>
    <lineage>
        <taxon>Eukaryota</taxon>
        <taxon>Filasterea</taxon>
        <taxon>Capsaspora</taxon>
    </lineage>
</organism>
<feature type="transmembrane region" description="Helical" evidence="2">
    <location>
        <begin position="551"/>
        <end position="570"/>
    </location>
</feature>
<evidence type="ECO:0000313" key="5">
    <source>
        <dbReference type="EMBL" id="KJE96098.1"/>
    </source>
</evidence>
<comment type="similarity">
    <text evidence="1">Belongs to the peptidase M43B family.</text>
</comment>
<dbReference type="GO" id="GO:0005615">
    <property type="term" value="C:extracellular space"/>
    <property type="evidence" value="ECO:0007669"/>
    <property type="project" value="TreeGrafter"/>
</dbReference>
<keyword evidence="3" id="KW-0732">Signal</keyword>
<dbReference type="SUPFAM" id="SSF55486">
    <property type="entry name" value="Metalloproteases ('zincins'), catalytic domain"/>
    <property type="match status" value="1"/>
</dbReference>
<feature type="signal peptide" evidence="3">
    <location>
        <begin position="1"/>
        <end position="27"/>
    </location>
</feature>
<dbReference type="PANTHER" id="PTHR46130:SF3">
    <property type="entry name" value="CHROMOSOME UNDETERMINED SCAFFOLD_33, WHOLE GENOME SHOTGUN SEQUENCE"/>
    <property type="match status" value="1"/>
</dbReference>
<dbReference type="SUPFAM" id="SSF49265">
    <property type="entry name" value="Fibronectin type III"/>
    <property type="match status" value="1"/>
</dbReference>
<feature type="chain" id="PRO_5002254818" description="Peptidase M43 pregnancy-associated plasma-A domain-containing protein" evidence="3">
    <location>
        <begin position="28"/>
        <end position="571"/>
    </location>
</feature>
<dbReference type="Gene3D" id="2.60.40.10">
    <property type="entry name" value="Immunoglobulins"/>
    <property type="match status" value="1"/>
</dbReference>
<dbReference type="GO" id="GO:0006508">
    <property type="term" value="P:proteolysis"/>
    <property type="evidence" value="ECO:0007669"/>
    <property type="project" value="TreeGrafter"/>
</dbReference>
<reference evidence="6" key="1">
    <citation type="submission" date="2011-02" db="EMBL/GenBank/DDBJ databases">
        <title>The Genome Sequence of Capsaspora owczarzaki ATCC 30864.</title>
        <authorList>
            <person name="Russ C."/>
            <person name="Cuomo C."/>
            <person name="Burger G."/>
            <person name="Gray M.W."/>
            <person name="Holland P.W.H."/>
            <person name="King N."/>
            <person name="Lang F.B.F."/>
            <person name="Roger A.J."/>
            <person name="Ruiz-Trillo I."/>
            <person name="Young S.K."/>
            <person name="Zeng Q."/>
            <person name="Gargeya S."/>
            <person name="Alvarado L."/>
            <person name="Berlin A."/>
            <person name="Chapman S.B."/>
            <person name="Chen Z."/>
            <person name="Freedman E."/>
            <person name="Gellesch M."/>
            <person name="Goldberg J."/>
            <person name="Griggs A."/>
            <person name="Gujja S."/>
            <person name="Heilman E."/>
            <person name="Heiman D."/>
            <person name="Howarth C."/>
            <person name="Mehta T."/>
            <person name="Neiman D."/>
            <person name="Pearson M."/>
            <person name="Roberts A."/>
            <person name="Saif S."/>
            <person name="Shea T."/>
            <person name="Shenoy N."/>
            <person name="Sisk P."/>
            <person name="Stolte C."/>
            <person name="Sykes S."/>
            <person name="White J."/>
            <person name="Yandava C."/>
            <person name="Haas B."/>
            <person name="Nusbaum C."/>
            <person name="Birren B."/>
        </authorList>
    </citation>
    <scope>NUCLEOTIDE SEQUENCE</scope>
    <source>
        <strain evidence="6">ATCC 30864</strain>
    </source>
</reference>
<name>A0A0D2WVD5_CAPO3</name>
<dbReference type="RefSeq" id="XP_004345216.1">
    <property type="nucleotide sequence ID" value="XM_004345166.2"/>
</dbReference>
<protein>
    <recommendedName>
        <fullName evidence="4">Peptidase M43 pregnancy-associated plasma-A domain-containing protein</fullName>
    </recommendedName>
</protein>
<dbReference type="InterPro" id="IPR036116">
    <property type="entry name" value="FN3_sf"/>
</dbReference>
<evidence type="ECO:0000256" key="2">
    <source>
        <dbReference type="SAM" id="Phobius"/>
    </source>
</evidence>
<sequence>MQPSAKVVAVAVLALLVAMTPMDSVIALQLPQQVQRAKGVATKAEGSGDPMLAAVKSAFLRRVAGPADAVAQEPFVEQAGPMLNQHACGLDEAAKLFRGKAFQDANRRSEDGFLSRRALPYPEYRTPVFSPTVPTCLQEEGADFFGFVNNECFLSEITNLYSDLDSDWPTATIKIKFHYFADTSGANPQMDSSQSAVLLEKLAEYYQHSPAGDSKIRFSFSYAPIHSTALKTKWTNTPFNAADPDYSVMNDLNVPAWDGTDPNYIHVCVIPMAGNIVGLGYPPHEQIASVVDWDAPSFILIRYDFLYPAGIAGGMSGQNGTTLAHEIGHTLTLFHTFQNAGNDDFTTRDCQTCSPRVGQAYTGDFISDTNPISNQLSFYTTSCTNYGYGNAMCDGSSFVNPPNRNIMGYSQFYCMTQFSKLQMSRMRCSIDRYLRQHTVEGLTNLVASGNYLTIDKSDMTALKLYWTPPINSLSSVSAIAPPTSYELTRFNATTTVTWTVTGMSYVDESAHNYSTYTYYVRGLNSAGAGVPSQQLEVVNDGKVKGNGVTTLVPGLSLVLLCLSSMLVFALF</sequence>
<evidence type="ECO:0000256" key="1">
    <source>
        <dbReference type="ARBA" id="ARBA00008721"/>
    </source>
</evidence>
<dbReference type="CDD" id="cd00063">
    <property type="entry name" value="FN3"/>
    <property type="match status" value="1"/>
</dbReference>
<feature type="domain" description="Peptidase M43 pregnancy-associated plasma-A" evidence="4">
    <location>
        <begin position="317"/>
        <end position="430"/>
    </location>
</feature>
<evidence type="ECO:0000259" key="4">
    <source>
        <dbReference type="Pfam" id="PF05572"/>
    </source>
</evidence>
<dbReference type="PANTHER" id="PTHR46130">
    <property type="entry name" value="LAMGL DOMAIN-CONTAINING PROTEIN"/>
    <property type="match status" value="1"/>
</dbReference>
<dbReference type="PhylomeDB" id="A0A0D2WVD5"/>
<dbReference type="EMBL" id="KE346370">
    <property type="protein sequence ID" value="KJE96098.1"/>
    <property type="molecule type" value="Genomic_DNA"/>
</dbReference>
<evidence type="ECO:0000256" key="3">
    <source>
        <dbReference type="SAM" id="SignalP"/>
    </source>
</evidence>
<dbReference type="GO" id="GO:0007166">
    <property type="term" value="P:cell surface receptor signaling pathway"/>
    <property type="evidence" value="ECO:0007669"/>
    <property type="project" value="TreeGrafter"/>
</dbReference>
<keyword evidence="2" id="KW-0812">Transmembrane</keyword>
<dbReference type="STRING" id="595528.A0A0D2WVD5"/>
<dbReference type="InterPro" id="IPR003961">
    <property type="entry name" value="FN3_dom"/>
</dbReference>
<proteinExistence type="inferred from homology"/>
<dbReference type="InterPro" id="IPR008754">
    <property type="entry name" value="Peptidase_M43"/>
</dbReference>
<dbReference type="InterPro" id="IPR043543">
    <property type="entry name" value="PAPPA/PAPPA2"/>
</dbReference>
<keyword evidence="2" id="KW-1133">Transmembrane helix</keyword>
<keyword evidence="2" id="KW-0472">Membrane</keyword>
<dbReference type="OMA" id="YVDESAH"/>
<keyword evidence="6" id="KW-1185">Reference proteome</keyword>
<dbReference type="Gene3D" id="3.40.390.10">
    <property type="entry name" value="Collagenase (Catalytic Domain)"/>
    <property type="match status" value="1"/>
</dbReference>
<dbReference type="Pfam" id="PF05572">
    <property type="entry name" value="Peptidase_M43"/>
    <property type="match status" value="1"/>
</dbReference>
<dbReference type="InParanoid" id="A0A0D2WVD5"/>
<accession>A0A0D2WVD5</accession>
<dbReference type="OrthoDB" id="536211at2759"/>
<dbReference type="InterPro" id="IPR024079">
    <property type="entry name" value="MetalloPept_cat_dom_sf"/>
</dbReference>
<gene>
    <name evidence="5" type="ORF">CAOG_006467</name>
</gene>
<dbReference type="AlphaFoldDB" id="A0A0D2WVD5"/>
<dbReference type="InterPro" id="IPR013783">
    <property type="entry name" value="Ig-like_fold"/>
</dbReference>
<dbReference type="GO" id="GO:0004222">
    <property type="term" value="F:metalloendopeptidase activity"/>
    <property type="evidence" value="ECO:0007669"/>
    <property type="project" value="TreeGrafter"/>
</dbReference>
<dbReference type="Proteomes" id="UP000008743">
    <property type="component" value="Unassembled WGS sequence"/>
</dbReference>
<evidence type="ECO:0000313" key="6">
    <source>
        <dbReference type="Proteomes" id="UP000008743"/>
    </source>
</evidence>